<dbReference type="RefSeq" id="WP_192861382.1">
    <property type="nucleotide sequence ID" value="NZ_JADAQT010000049.1"/>
</dbReference>
<sequence>MRILRPARAERVYEVVIVPEDDPDAWEWYQAIRSAPERAPGDAWRPVPLVVTHPITGRKAARASVPWTFPEVLVVRDEAIESLGQILSAHGELLPVDGKNATLAMFVAPLVDEGALIDELSETTRTQPWSEDITIEHGVFDVEVLGGRQAFTVRTGRNLQLLLREDLVEELLATGDVAGVAFEPIGTIGARGVPE</sequence>
<keyword evidence="2" id="KW-1185">Reference proteome</keyword>
<name>A0ABR9MUX9_9MICO</name>
<accession>A0ABR9MUX9</accession>
<organism evidence="1 2">
    <name type="scientific">Myceligenerans pegani</name>
    <dbReference type="NCBI Taxonomy" id="2776917"/>
    <lineage>
        <taxon>Bacteria</taxon>
        <taxon>Bacillati</taxon>
        <taxon>Actinomycetota</taxon>
        <taxon>Actinomycetes</taxon>
        <taxon>Micrococcales</taxon>
        <taxon>Promicromonosporaceae</taxon>
        <taxon>Myceligenerans</taxon>
    </lineage>
</organism>
<evidence type="ECO:0000313" key="2">
    <source>
        <dbReference type="Proteomes" id="UP000625527"/>
    </source>
</evidence>
<evidence type="ECO:0000313" key="1">
    <source>
        <dbReference type="EMBL" id="MBE1874806.1"/>
    </source>
</evidence>
<comment type="caution">
    <text evidence="1">The sequence shown here is derived from an EMBL/GenBank/DDBJ whole genome shotgun (WGS) entry which is preliminary data.</text>
</comment>
<reference evidence="1 2" key="1">
    <citation type="submission" date="2020-10" db="EMBL/GenBank/DDBJ databases">
        <title>Myceligenerans pegani sp. nov., an endophytic actinomycete isolated from Peganum harmala L. in Xinjiang, China.</title>
        <authorList>
            <person name="Xin L."/>
        </authorList>
    </citation>
    <scope>NUCLEOTIDE SEQUENCE [LARGE SCALE GENOMIC DNA]</scope>
    <source>
        <strain evidence="1 2">TRM65318</strain>
    </source>
</reference>
<dbReference type="Proteomes" id="UP000625527">
    <property type="component" value="Unassembled WGS sequence"/>
</dbReference>
<proteinExistence type="predicted"/>
<protein>
    <submittedName>
        <fullName evidence="1">Uncharacterized protein</fullName>
    </submittedName>
</protein>
<gene>
    <name evidence="1" type="ORF">IHE71_03665</name>
</gene>
<dbReference type="EMBL" id="JADAQT010000049">
    <property type="protein sequence ID" value="MBE1874806.1"/>
    <property type="molecule type" value="Genomic_DNA"/>
</dbReference>